<name>A0A0F9RK80_9ZZZZ</name>
<dbReference type="AlphaFoldDB" id="A0A0F9RK80"/>
<gene>
    <name evidence="1" type="ORF">LCGC14_0963900</name>
</gene>
<protein>
    <submittedName>
        <fullName evidence="1">Uncharacterized protein</fullName>
    </submittedName>
</protein>
<dbReference type="EMBL" id="LAZR01003502">
    <property type="protein sequence ID" value="KKN17638.1"/>
    <property type="molecule type" value="Genomic_DNA"/>
</dbReference>
<organism evidence="1">
    <name type="scientific">marine sediment metagenome</name>
    <dbReference type="NCBI Taxonomy" id="412755"/>
    <lineage>
        <taxon>unclassified sequences</taxon>
        <taxon>metagenomes</taxon>
        <taxon>ecological metagenomes</taxon>
    </lineage>
</organism>
<comment type="caution">
    <text evidence="1">The sequence shown here is derived from an EMBL/GenBank/DDBJ whole genome shotgun (WGS) entry which is preliminary data.</text>
</comment>
<sequence>MSGHYPKKYYDLGRTLQCGSIATKETMDSMTKGEVFIVLGPDGKTPMLIACMDSYNQVRERILR</sequence>
<proteinExistence type="predicted"/>
<evidence type="ECO:0000313" key="1">
    <source>
        <dbReference type="EMBL" id="KKN17638.1"/>
    </source>
</evidence>
<reference evidence="1" key="1">
    <citation type="journal article" date="2015" name="Nature">
        <title>Complex archaea that bridge the gap between prokaryotes and eukaryotes.</title>
        <authorList>
            <person name="Spang A."/>
            <person name="Saw J.H."/>
            <person name="Jorgensen S.L."/>
            <person name="Zaremba-Niedzwiedzka K."/>
            <person name="Martijn J."/>
            <person name="Lind A.E."/>
            <person name="van Eijk R."/>
            <person name="Schleper C."/>
            <person name="Guy L."/>
            <person name="Ettema T.J."/>
        </authorList>
    </citation>
    <scope>NUCLEOTIDE SEQUENCE</scope>
</reference>
<accession>A0A0F9RK80</accession>